<accession>A0AAW7YVH7</accession>
<organism evidence="2 3">
    <name type="scientific">Staphylococcus pasteuri_A</name>
    <dbReference type="NCBI Taxonomy" id="3062664"/>
    <lineage>
        <taxon>Bacteria</taxon>
        <taxon>Bacillati</taxon>
        <taxon>Bacillota</taxon>
        <taxon>Bacilli</taxon>
        <taxon>Bacillales</taxon>
        <taxon>Staphylococcaceae</taxon>
        <taxon>Staphylococcus</taxon>
    </lineage>
</organism>
<comment type="caution">
    <text evidence="2">The sequence shown here is derived from an EMBL/GenBank/DDBJ whole genome shotgun (WGS) entry which is preliminary data.</text>
</comment>
<protein>
    <submittedName>
        <fullName evidence="2">LysR substrate-binding domain-containing protein</fullName>
    </submittedName>
</protein>
<dbReference type="GO" id="GO:0005829">
    <property type="term" value="C:cytosol"/>
    <property type="evidence" value="ECO:0007669"/>
    <property type="project" value="TreeGrafter"/>
</dbReference>
<dbReference type="Pfam" id="PF03466">
    <property type="entry name" value="LysR_substrate"/>
    <property type="match status" value="1"/>
</dbReference>
<dbReference type="InterPro" id="IPR050950">
    <property type="entry name" value="HTH-type_LysR_regulators"/>
</dbReference>
<dbReference type="InterPro" id="IPR005119">
    <property type="entry name" value="LysR_subst-bd"/>
</dbReference>
<gene>
    <name evidence="2" type="ORF">Q4528_13795</name>
</gene>
<dbReference type="EMBL" id="JAUOQO010000321">
    <property type="protein sequence ID" value="MDO6575184.1"/>
    <property type="molecule type" value="Genomic_DNA"/>
</dbReference>
<keyword evidence="3" id="KW-1185">Reference proteome</keyword>
<dbReference type="PANTHER" id="PTHR30419:SF28">
    <property type="entry name" value="HTH-TYPE TRANSCRIPTIONAL REGULATOR BSDA"/>
    <property type="match status" value="1"/>
</dbReference>
<feature type="non-terminal residue" evidence="2">
    <location>
        <position position="1"/>
    </location>
</feature>
<proteinExistence type="predicted"/>
<dbReference type="SUPFAM" id="SSF53850">
    <property type="entry name" value="Periplasmic binding protein-like II"/>
    <property type="match status" value="1"/>
</dbReference>
<evidence type="ECO:0000313" key="3">
    <source>
        <dbReference type="Proteomes" id="UP001170310"/>
    </source>
</evidence>
<reference evidence="2" key="1">
    <citation type="submission" date="2023-07" db="EMBL/GenBank/DDBJ databases">
        <title>Genome content predicts the carbon catabolic preferences of heterotrophic bacteria.</title>
        <authorList>
            <person name="Gralka M."/>
        </authorList>
    </citation>
    <scope>NUCLEOTIDE SEQUENCE</scope>
    <source>
        <strain evidence="2">E2R20</strain>
    </source>
</reference>
<sequence length="91" mass="10302">LLPSLQQFQHTWPQVSSSFCQDKDYNGLPLLQSGEADLLLTSNVKVDQQIHYQALFEYEMVLICPPLHRLSQRQSIQAADLAGETVISYPV</sequence>
<dbReference type="GO" id="GO:0006355">
    <property type="term" value="P:regulation of DNA-templated transcription"/>
    <property type="evidence" value="ECO:0007669"/>
    <property type="project" value="TreeGrafter"/>
</dbReference>
<dbReference type="AlphaFoldDB" id="A0AAW7YVH7"/>
<dbReference type="Proteomes" id="UP001170310">
    <property type="component" value="Unassembled WGS sequence"/>
</dbReference>
<feature type="non-terminal residue" evidence="2">
    <location>
        <position position="91"/>
    </location>
</feature>
<dbReference type="PANTHER" id="PTHR30419">
    <property type="entry name" value="HTH-TYPE TRANSCRIPTIONAL REGULATOR YBHD"/>
    <property type="match status" value="1"/>
</dbReference>
<evidence type="ECO:0000259" key="1">
    <source>
        <dbReference type="Pfam" id="PF03466"/>
    </source>
</evidence>
<feature type="domain" description="LysR substrate-binding" evidence="1">
    <location>
        <begin position="1"/>
        <end position="90"/>
    </location>
</feature>
<name>A0AAW7YVH7_9STAP</name>
<evidence type="ECO:0000313" key="2">
    <source>
        <dbReference type="EMBL" id="MDO6575184.1"/>
    </source>
</evidence>
<dbReference type="Gene3D" id="3.40.190.10">
    <property type="entry name" value="Periplasmic binding protein-like II"/>
    <property type="match status" value="2"/>
</dbReference>